<name>A0ABU6VJX8_9FABA</name>
<evidence type="ECO:0000313" key="3">
    <source>
        <dbReference type="Proteomes" id="UP001341840"/>
    </source>
</evidence>
<proteinExistence type="predicted"/>
<dbReference type="EMBL" id="JASCZI010151656">
    <property type="protein sequence ID" value="MED6173910.1"/>
    <property type="molecule type" value="Genomic_DNA"/>
</dbReference>
<sequence length="130" mass="14017">MSLIAGDKGGTNRFLSPQSNRRPVWMLVWLLNNEHVRITFECHRRLMAEITIMEFLVVAVEVGSPSVPQSSEPLEPPVSTTPLCIAEPIGEGVEAKIGNSESDLHYLGKSGSSSQGPHGDECTTETPSSG</sequence>
<gene>
    <name evidence="2" type="ORF">PIB30_064155</name>
</gene>
<feature type="region of interest" description="Disordered" evidence="1">
    <location>
        <begin position="100"/>
        <end position="130"/>
    </location>
</feature>
<organism evidence="2 3">
    <name type="scientific">Stylosanthes scabra</name>
    <dbReference type="NCBI Taxonomy" id="79078"/>
    <lineage>
        <taxon>Eukaryota</taxon>
        <taxon>Viridiplantae</taxon>
        <taxon>Streptophyta</taxon>
        <taxon>Embryophyta</taxon>
        <taxon>Tracheophyta</taxon>
        <taxon>Spermatophyta</taxon>
        <taxon>Magnoliopsida</taxon>
        <taxon>eudicotyledons</taxon>
        <taxon>Gunneridae</taxon>
        <taxon>Pentapetalae</taxon>
        <taxon>rosids</taxon>
        <taxon>fabids</taxon>
        <taxon>Fabales</taxon>
        <taxon>Fabaceae</taxon>
        <taxon>Papilionoideae</taxon>
        <taxon>50 kb inversion clade</taxon>
        <taxon>dalbergioids sensu lato</taxon>
        <taxon>Dalbergieae</taxon>
        <taxon>Pterocarpus clade</taxon>
        <taxon>Stylosanthes</taxon>
    </lineage>
</organism>
<comment type="caution">
    <text evidence="2">The sequence shown here is derived from an EMBL/GenBank/DDBJ whole genome shotgun (WGS) entry which is preliminary data.</text>
</comment>
<dbReference type="Proteomes" id="UP001341840">
    <property type="component" value="Unassembled WGS sequence"/>
</dbReference>
<evidence type="ECO:0000256" key="1">
    <source>
        <dbReference type="SAM" id="MobiDB-lite"/>
    </source>
</evidence>
<evidence type="ECO:0000313" key="2">
    <source>
        <dbReference type="EMBL" id="MED6173910.1"/>
    </source>
</evidence>
<protein>
    <submittedName>
        <fullName evidence="2">Uncharacterized protein</fullName>
    </submittedName>
</protein>
<reference evidence="2 3" key="1">
    <citation type="journal article" date="2023" name="Plants (Basel)">
        <title>Bridging the Gap: Combining Genomics and Transcriptomics Approaches to Understand Stylosanthes scabra, an Orphan Legume from the Brazilian Caatinga.</title>
        <authorList>
            <person name="Ferreira-Neto J.R.C."/>
            <person name="da Silva M.D."/>
            <person name="Binneck E."/>
            <person name="de Melo N.F."/>
            <person name="da Silva R.H."/>
            <person name="de Melo A.L.T.M."/>
            <person name="Pandolfi V."/>
            <person name="Bustamante F.O."/>
            <person name="Brasileiro-Vidal A.C."/>
            <person name="Benko-Iseppon A.M."/>
        </authorList>
    </citation>
    <scope>NUCLEOTIDE SEQUENCE [LARGE SCALE GENOMIC DNA]</scope>
    <source>
        <tissue evidence="2">Leaves</tissue>
    </source>
</reference>
<keyword evidence="3" id="KW-1185">Reference proteome</keyword>
<accession>A0ABU6VJX8</accession>